<dbReference type="SUPFAM" id="SSF52540">
    <property type="entry name" value="P-loop containing nucleoside triphosphate hydrolases"/>
    <property type="match status" value="1"/>
</dbReference>
<keyword evidence="1" id="KW-0175">Coiled coil</keyword>
<dbReference type="PANTHER" id="PTHR32114">
    <property type="entry name" value="ABC TRANSPORTER ABCH.3"/>
    <property type="match status" value="1"/>
</dbReference>
<organism evidence="3 4">
    <name type="scientific">Synechococcus phage S-CAM1</name>
    <dbReference type="NCBI Taxonomy" id="754037"/>
    <lineage>
        <taxon>Viruses</taxon>
        <taxon>Duplodnaviria</taxon>
        <taxon>Heunggongvirae</taxon>
        <taxon>Uroviricota</taxon>
        <taxon>Caudoviricetes</taxon>
        <taxon>Pantevenvirales</taxon>
        <taxon>Kyanoviridae</taxon>
        <taxon>Anaposvirus</taxon>
        <taxon>Anaposvirus socalone</taxon>
    </lineage>
</organism>
<dbReference type="InterPro" id="IPR003395">
    <property type="entry name" value="RecF/RecN/SMC_N"/>
</dbReference>
<keyword evidence="3" id="KW-0540">Nuclease</keyword>
<gene>
    <name evidence="3" type="ORF">N330309_156</name>
</gene>
<keyword evidence="3" id="KW-0378">Hydrolase</keyword>
<sequence>MITFEKVRWKNFLSTGNTFTEVDLTANKTNLIIGTNGAGKSTILDALTFSLFSKPFRKVNKPMLVNSVNEKDCMVEEIEFKIGPNEFVVKRGIKPAKFEIWQNGAMLDQSSNAADYQKHLEQNILKMNYKSFTQIVVLGSSTFVPFMRLPLAQRREIIEDILDIQIFSMMNIALKDKMKSSTEEMREVDYSCDMADQKIDMQRRLIDQLSTRDESLIKEKQQYIDKLLGEEEICQGSVSKLHEESEKLYEDLSGLESANKKLLTLNNLKGKLTNKCTTYKKQHEFFEENDTCPTCSQSISKEVKENKSGIIRSQVKELVLAIEELRCNILDEQERSEQHLVKSKELNDIQQKIAGHNATVTRINKNVRQLMTDVETLQNSKDDNSEEEEKLKYLLEERDNLKKQIALVKKDRDTLLAASHLLKDNGIKTRIIKRYLPVMNKLINQYLQNMDFYINFALNENFEETIKSRFRDIFSYESFSEGEKARIDIALLLTWRSIAKLKNSVDTNILILDEIFDGSLDNNGTGELGWILRNFDDNTNVFVISHKESLEGKFDRTLVCEKVKNFSVVKETLAEAV</sequence>
<dbReference type="GO" id="GO:0004519">
    <property type="term" value="F:endonuclease activity"/>
    <property type="evidence" value="ECO:0007669"/>
    <property type="project" value="UniProtKB-KW"/>
</dbReference>
<dbReference type="EMBL" id="KU686192">
    <property type="protein sequence ID" value="AOV57411.1"/>
    <property type="molecule type" value="Genomic_DNA"/>
</dbReference>
<feature type="domain" description="RecF/RecN/SMC N-terminal" evidence="2">
    <location>
        <begin position="5"/>
        <end position="558"/>
    </location>
</feature>
<dbReference type="InterPro" id="IPR027417">
    <property type="entry name" value="P-loop_NTPase"/>
</dbReference>
<dbReference type="CDD" id="cd00267">
    <property type="entry name" value="ABC_ATPase"/>
    <property type="match status" value="1"/>
</dbReference>
<accession>A0A1D8KFJ0</accession>
<evidence type="ECO:0000259" key="2">
    <source>
        <dbReference type="Pfam" id="PF02463"/>
    </source>
</evidence>
<proteinExistence type="predicted"/>
<dbReference type="PANTHER" id="PTHR32114:SF2">
    <property type="entry name" value="ABC TRANSPORTER ABCH.3"/>
    <property type="match status" value="1"/>
</dbReference>
<dbReference type="Pfam" id="PF02463">
    <property type="entry name" value="SMC_N"/>
    <property type="match status" value="1"/>
</dbReference>
<evidence type="ECO:0000313" key="3">
    <source>
        <dbReference type="EMBL" id="AOV57411.1"/>
    </source>
</evidence>
<dbReference type="Gene3D" id="3.40.50.300">
    <property type="entry name" value="P-loop containing nucleotide triphosphate hydrolases"/>
    <property type="match status" value="2"/>
</dbReference>
<feature type="coiled-coil region" evidence="1">
    <location>
        <begin position="360"/>
        <end position="411"/>
    </location>
</feature>
<dbReference type="Proteomes" id="UP000241610">
    <property type="component" value="Segment"/>
</dbReference>
<protein>
    <submittedName>
        <fullName evidence="3">Recombination endonuclease</fullName>
    </submittedName>
</protein>
<evidence type="ECO:0000313" key="4">
    <source>
        <dbReference type="Proteomes" id="UP000241610"/>
    </source>
</evidence>
<name>A0A1D8KFJ0_9CAUD</name>
<evidence type="ECO:0000256" key="1">
    <source>
        <dbReference type="SAM" id="Coils"/>
    </source>
</evidence>
<reference evidence="3 4" key="1">
    <citation type="journal article" date="2016" name="Virology">
        <title>The genomic content and context of auxiliary metabolic genes in marine cyanomyoviruses.</title>
        <authorList>
            <person name="Crummett L.T."/>
            <person name="Puxty R.J."/>
            <person name="Weihe C."/>
            <person name="Marston M.F."/>
            <person name="Martiny J.B."/>
        </authorList>
    </citation>
    <scope>NUCLEOTIDE SEQUENCE [LARGE SCALE GENOMIC DNA]</scope>
    <source>
        <strain evidence="3">0309SB33</strain>
    </source>
</reference>
<keyword evidence="3" id="KW-0255">Endonuclease</keyword>